<evidence type="ECO:0000256" key="2">
    <source>
        <dbReference type="SAM" id="Phobius"/>
    </source>
</evidence>
<protein>
    <submittedName>
        <fullName evidence="3">Zn-dependent dipeptidase, dipeptidase homolog</fullName>
    </submittedName>
</protein>
<feature type="region of interest" description="Disordered" evidence="1">
    <location>
        <begin position="437"/>
        <end position="463"/>
    </location>
</feature>
<dbReference type="InterPro" id="IPR032466">
    <property type="entry name" value="Metal_Hydrolase"/>
</dbReference>
<proteinExistence type="predicted"/>
<dbReference type="Gene3D" id="3.20.20.140">
    <property type="entry name" value="Metal-dependent hydrolases"/>
    <property type="match status" value="1"/>
</dbReference>
<accession>A0A1H8SJS7</accession>
<dbReference type="PROSITE" id="PS51365">
    <property type="entry name" value="RENAL_DIPEPTIDASE_2"/>
    <property type="match status" value="1"/>
</dbReference>
<dbReference type="SUPFAM" id="SSF51556">
    <property type="entry name" value="Metallo-dependent hydrolases"/>
    <property type="match status" value="1"/>
</dbReference>
<reference evidence="3 4" key="1">
    <citation type="submission" date="2016-10" db="EMBL/GenBank/DDBJ databases">
        <authorList>
            <person name="de Groot N.N."/>
        </authorList>
    </citation>
    <scope>NUCLEOTIDE SEQUENCE [LARGE SCALE GENOMIC DNA]</scope>
    <source>
        <strain evidence="3 4">CGMCC 1.6291</strain>
    </source>
</reference>
<keyword evidence="4" id="KW-1185">Reference proteome</keyword>
<organism evidence="3 4">
    <name type="scientific">Aquisalimonas asiatica</name>
    <dbReference type="NCBI Taxonomy" id="406100"/>
    <lineage>
        <taxon>Bacteria</taxon>
        <taxon>Pseudomonadati</taxon>
        <taxon>Pseudomonadota</taxon>
        <taxon>Gammaproteobacteria</taxon>
        <taxon>Chromatiales</taxon>
        <taxon>Ectothiorhodospiraceae</taxon>
        <taxon>Aquisalimonas</taxon>
    </lineage>
</organism>
<dbReference type="PANTHER" id="PTHR10443">
    <property type="entry name" value="MICROSOMAL DIPEPTIDASE"/>
    <property type="match status" value="1"/>
</dbReference>
<name>A0A1H8SJS7_9GAMM</name>
<dbReference type="GO" id="GO:0070573">
    <property type="term" value="F:metallodipeptidase activity"/>
    <property type="evidence" value="ECO:0007669"/>
    <property type="project" value="InterPro"/>
</dbReference>
<dbReference type="Pfam" id="PF01244">
    <property type="entry name" value="Peptidase_M19"/>
    <property type="match status" value="1"/>
</dbReference>
<dbReference type="GO" id="GO:0006508">
    <property type="term" value="P:proteolysis"/>
    <property type="evidence" value="ECO:0007669"/>
    <property type="project" value="InterPro"/>
</dbReference>
<evidence type="ECO:0000313" key="3">
    <source>
        <dbReference type="EMBL" id="SEO78815.1"/>
    </source>
</evidence>
<dbReference type="EMBL" id="FOEG01000003">
    <property type="protein sequence ID" value="SEO78815.1"/>
    <property type="molecule type" value="Genomic_DNA"/>
</dbReference>
<dbReference type="AlphaFoldDB" id="A0A1H8SJS7"/>
<dbReference type="PANTHER" id="PTHR10443:SF12">
    <property type="entry name" value="DIPEPTIDASE"/>
    <property type="match status" value="1"/>
</dbReference>
<keyword evidence="2" id="KW-1133">Transmembrane helix</keyword>
<dbReference type="STRING" id="406100.SAMN04488052_10312"/>
<dbReference type="InterPro" id="IPR008257">
    <property type="entry name" value="Pept_M19"/>
</dbReference>
<gene>
    <name evidence="3" type="ORF">SAMN04488052_10312</name>
</gene>
<dbReference type="RefSeq" id="WP_171909857.1">
    <property type="nucleotide sequence ID" value="NZ_FOEG01000003.1"/>
</dbReference>
<evidence type="ECO:0000256" key="1">
    <source>
        <dbReference type="SAM" id="MobiDB-lite"/>
    </source>
</evidence>
<keyword evidence="2" id="KW-0472">Membrane</keyword>
<feature type="transmembrane region" description="Helical" evidence="2">
    <location>
        <begin position="7"/>
        <end position="24"/>
    </location>
</feature>
<keyword evidence="2" id="KW-0812">Transmembrane</keyword>
<evidence type="ECO:0000313" key="4">
    <source>
        <dbReference type="Proteomes" id="UP000199657"/>
    </source>
</evidence>
<sequence>MTQQRTLFLVIIGALLLGIGYIAYTQYAAGLYYLAGQYDRMMNPYGVDEDAPEPDARDRALHESLFVADLHIDTLKWERDLLERSYFGHADVPRLQEGNIALQVFTIVTRSPLNLPWQTCVSGDSLDTNTALFFMQGRPVIGLRERAFYQIERFHEAAERSRETDGPELRLIATADDLRQLVADRAVGREVIGGIIGIEGGHWIGGDDVTGADVRADMEDLFEAGVRLFAPTHRFDNNLSGSNEGCERYGLTDHGFTALSTAQELGMAVDLAHISSAGLADATSYLRQPVTVSHTGIAEGCEAPCRPDRNLSDDDIRRIIDTDGVIGIGFWPQAIGPSVWRVADAMRHITGIAEEMGVSEPTRHVAIGSDYDGSVTPMIEVTHLNVLTALLRRGEEPFAEHHVRRIMGANTCRLFGTVLPGGSAETAEAICGPLAAPRPLEWTPETDGETPIQENNSEEDTET</sequence>
<dbReference type="Proteomes" id="UP000199657">
    <property type="component" value="Unassembled WGS sequence"/>
</dbReference>